<keyword evidence="2" id="KW-1185">Reference proteome</keyword>
<reference evidence="2" key="1">
    <citation type="submission" date="2014-04" db="EMBL/GenBank/DDBJ databases">
        <title>Whole-Genome optical mapping and complete genome sequence of Sphingobacterium deserti sp. nov., a new spaces isolated from desert in the west of China.</title>
        <authorList>
            <person name="Teng C."/>
            <person name="Zhou Z."/>
            <person name="Li X."/>
            <person name="Chen M."/>
            <person name="Lin M."/>
            <person name="Wang L."/>
            <person name="Su S."/>
            <person name="Zhang C."/>
            <person name="Zhang W."/>
        </authorList>
    </citation>
    <scope>NUCLEOTIDE SEQUENCE [LARGE SCALE GENOMIC DNA]</scope>
    <source>
        <strain evidence="2">ACCC05744</strain>
    </source>
</reference>
<dbReference type="SUPFAM" id="SSF57783">
    <property type="entry name" value="Zinc beta-ribbon"/>
    <property type="match status" value="1"/>
</dbReference>
<organism evidence="1 2">
    <name type="scientific">Sphingobacterium deserti</name>
    <dbReference type="NCBI Taxonomy" id="1229276"/>
    <lineage>
        <taxon>Bacteria</taxon>
        <taxon>Pseudomonadati</taxon>
        <taxon>Bacteroidota</taxon>
        <taxon>Sphingobacteriia</taxon>
        <taxon>Sphingobacteriales</taxon>
        <taxon>Sphingobacteriaceae</taxon>
        <taxon>Sphingobacterium</taxon>
    </lineage>
</organism>
<dbReference type="Gene3D" id="3.90.580.10">
    <property type="entry name" value="Zinc finger, CHC2-type domain"/>
    <property type="match status" value="1"/>
</dbReference>
<dbReference type="OrthoDB" id="8536512at2"/>
<dbReference type="Gene3D" id="3.40.1360.10">
    <property type="match status" value="1"/>
</dbReference>
<evidence type="ECO:0000313" key="1">
    <source>
        <dbReference type="EMBL" id="KGE12653.1"/>
    </source>
</evidence>
<dbReference type="GO" id="GO:0003677">
    <property type="term" value="F:DNA binding"/>
    <property type="evidence" value="ECO:0007669"/>
    <property type="project" value="InterPro"/>
</dbReference>
<sequence length="326" mass="36861">MANITSADQIKRDVSLVDLLAKLGHRPSYRSGKELFYKSMLREERTPSLCVNENLNVWFDHGGAGVSQKQGGNVIDFALAYWFPSDFGQVLKRISETMLLDLPANIQPASRPRKTTSQSEKLTNYKVTGIKEIGDNQKIKAYLKGRGIYEQAKGRIKEVYYEIVTGPKAGKSFFCAGWQNDLGSWELSNKGKHFKFKACLGRKGITTIAGSESRVTLFEGYMDYLSWLADNPKATDTVIVLNSVNLLDSALSKIASFPSVQAYFDRDRAGEKAFLQLKNVVPHAQDRSSLYRKYKDYNDLLISRPSQAVIYEESHIYEKMMSSFKR</sequence>
<dbReference type="eggNOG" id="COG0358">
    <property type="taxonomic scope" value="Bacteria"/>
</dbReference>
<dbReference type="PATRIC" id="fig|1229276.3.peg.3819"/>
<dbReference type="SUPFAM" id="SSF56731">
    <property type="entry name" value="DNA primase core"/>
    <property type="match status" value="1"/>
</dbReference>
<reference evidence="1 2" key="2">
    <citation type="journal article" date="2015" name="PLoS ONE">
        <title>Whole-Genome Optical Mapping and Finished Genome Sequence of Sphingobacterium deserti sp. nov., a New Species Isolated from the Western Desert of China.</title>
        <authorList>
            <person name="Teng C."/>
            <person name="Zhou Z."/>
            <person name="Molnar I."/>
            <person name="Li X."/>
            <person name="Tang R."/>
            <person name="Chen M."/>
            <person name="Wang L."/>
            <person name="Su S."/>
            <person name="Zhang W."/>
            <person name="Lin M."/>
        </authorList>
    </citation>
    <scope>NUCLEOTIDE SEQUENCE [LARGE SCALE GENOMIC DNA]</scope>
    <source>
        <strain evidence="2">ACCC05744</strain>
    </source>
</reference>
<name>A0A0B8T1U0_9SPHI</name>
<protein>
    <submittedName>
        <fullName evidence="1">DNA primase</fullName>
    </submittedName>
</protein>
<proteinExistence type="predicted"/>
<evidence type="ECO:0000313" key="2">
    <source>
        <dbReference type="Proteomes" id="UP000031802"/>
    </source>
</evidence>
<dbReference type="STRING" id="1229276.DI53_3693"/>
<dbReference type="RefSeq" id="WP_037503115.1">
    <property type="nucleotide sequence ID" value="NZ_JJMU01000066.1"/>
</dbReference>
<dbReference type="GO" id="GO:0008270">
    <property type="term" value="F:zinc ion binding"/>
    <property type="evidence" value="ECO:0007669"/>
    <property type="project" value="InterPro"/>
</dbReference>
<dbReference type="AlphaFoldDB" id="A0A0B8T1U0"/>
<dbReference type="InterPro" id="IPR036977">
    <property type="entry name" value="DNA_primase_Znf_CHC2"/>
</dbReference>
<dbReference type="GO" id="GO:0006260">
    <property type="term" value="P:DNA replication"/>
    <property type="evidence" value="ECO:0007669"/>
    <property type="project" value="InterPro"/>
</dbReference>
<dbReference type="Pfam" id="PF13155">
    <property type="entry name" value="Toprim_2"/>
    <property type="match status" value="1"/>
</dbReference>
<dbReference type="Proteomes" id="UP000031802">
    <property type="component" value="Unassembled WGS sequence"/>
</dbReference>
<gene>
    <name evidence="1" type="ORF">DI53_3693</name>
</gene>
<comment type="caution">
    <text evidence="1">The sequence shown here is derived from an EMBL/GenBank/DDBJ whole genome shotgun (WGS) entry which is preliminary data.</text>
</comment>
<dbReference type="EMBL" id="JJMU01000066">
    <property type="protein sequence ID" value="KGE12653.1"/>
    <property type="molecule type" value="Genomic_DNA"/>
</dbReference>
<accession>A0A0B8T1U0</accession>